<evidence type="ECO:0000256" key="1">
    <source>
        <dbReference type="SAM" id="SignalP"/>
    </source>
</evidence>
<evidence type="ECO:0000313" key="3">
    <source>
        <dbReference type="EMBL" id="SHM46866.1"/>
    </source>
</evidence>
<keyword evidence="4" id="KW-1185">Reference proteome</keyword>
<sequence>MKLRTQLAAAALAIAAGSAYAAPLDQLSWLSGCWADTSGADAGSGEQWTTQAAGSMMGMSRTIRNGRLASYEFMHITINDDGKAVFHAQPSGQPGASFTAITLTATEVVFEDLQHDFPQRIIYRYEAPSTLKASIEGMRKGTLKRIDYPMRRTACADQVQTR</sequence>
<dbReference type="Pfam" id="PF19780">
    <property type="entry name" value="DUF6265"/>
    <property type="match status" value="1"/>
</dbReference>
<feature type="chain" id="PRO_5009927083" description="DUF6265 domain-containing protein" evidence="1">
    <location>
        <begin position="22"/>
        <end position="162"/>
    </location>
</feature>
<dbReference type="InterPro" id="IPR046232">
    <property type="entry name" value="DUF6265"/>
</dbReference>
<name>A0A1M7J1H7_9BURK</name>
<evidence type="ECO:0000259" key="2">
    <source>
        <dbReference type="Pfam" id="PF19780"/>
    </source>
</evidence>
<dbReference type="Proteomes" id="UP000184339">
    <property type="component" value="Unassembled WGS sequence"/>
</dbReference>
<feature type="signal peptide" evidence="1">
    <location>
        <begin position="1"/>
        <end position="21"/>
    </location>
</feature>
<proteinExistence type="predicted"/>
<gene>
    <name evidence="3" type="ORF">SAMN05192549_101663</name>
</gene>
<dbReference type="STRING" id="551987.SAMN05192549_101663"/>
<evidence type="ECO:0000313" key="4">
    <source>
        <dbReference type="Proteomes" id="UP000184339"/>
    </source>
</evidence>
<protein>
    <recommendedName>
        <fullName evidence="2">DUF6265 domain-containing protein</fullName>
    </recommendedName>
</protein>
<dbReference type="AlphaFoldDB" id="A0A1M7J1H7"/>
<dbReference type="RefSeq" id="WP_072781298.1">
    <property type="nucleotide sequence ID" value="NZ_FRCX01000001.1"/>
</dbReference>
<feature type="domain" description="DUF6265" evidence="2">
    <location>
        <begin position="28"/>
        <end position="136"/>
    </location>
</feature>
<keyword evidence="1" id="KW-0732">Signal</keyword>
<organism evidence="3 4">
    <name type="scientific">Duganella sacchari</name>
    <dbReference type="NCBI Taxonomy" id="551987"/>
    <lineage>
        <taxon>Bacteria</taxon>
        <taxon>Pseudomonadati</taxon>
        <taxon>Pseudomonadota</taxon>
        <taxon>Betaproteobacteria</taxon>
        <taxon>Burkholderiales</taxon>
        <taxon>Oxalobacteraceae</taxon>
        <taxon>Telluria group</taxon>
        <taxon>Duganella</taxon>
    </lineage>
</organism>
<reference evidence="4" key="1">
    <citation type="submission" date="2016-11" db="EMBL/GenBank/DDBJ databases">
        <authorList>
            <person name="Varghese N."/>
            <person name="Submissions S."/>
        </authorList>
    </citation>
    <scope>NUCLEOTIDE SEQUENCE [LARGE SCALE GENOMIC DNA]</scope>
    <source>
        <strain evidence="4">Sac-22</strain>
    </source>
</reference>
<accession>A0A1M7J1H7</accession>
<dbReference type="OrthoDB" id="5382295at2"/>
<dbReference type="EMBL" id="FRCX01000001">
    <property type="protein sequence ID" value="SHM46866.1"/>
    <property type="molecule type" value="Genomic_DNA"/>
</dbReference>